<comment type="similarity">
    <text evidence="1">Belongs to the HIBADH-related family.</text>
</comment>
<dbReference type="InterPro" id="IPR013328">
    <property type="entry name" value="6PGD_dom2"/>
</dbReference>
<dbReference type="Pfam" id="PF03446">
    <property type="entry name" value="NAD_binding_2"/>
    <property type="match status" value="1"/>
</dbReference>
<dbReference type="InterPro" id="IPR008927">
    <property type="entry name" value="6-PGluconate_DH-like_C_sf"/>
</dbReference>
<dbReference type="EMBL" id="UINC01008425">
    <property type="protein sequence ID" value="SVA37922.1"/>
    <property type="molecule type" value="Genomic_DNA"/>
</dbReference>
<proteinExistence type="inferred from homology"/>
<dbReference type="InterPro" id="IPR006115">
    <property type="entry name" value="6PGDH_NADP-bd"/>
</dbReference>
<dbReference type="Pfam" id="PF14833">
    <property type="entry name" value="NAD_binding_11"/>
    <property type="match status" value="1"/>
</dbReference>
<evidence type="ECO:0000259" key="5">
    <source>
        <dbReference type="Pfam" id="PF14833"/>
    </source>
</evidence>
<dbReference type="InterPro" id="IPR036291">
    <property type="entry name" value="NAD(P)-bd_dom_sf"/>
</dbReference>
<dbReference type="SUPFAM" id="SSF48179">
    <property type="entry name" value="6-phosphogluconate dehydrogenase C-terminal domain-like"/>
    <property type="match status" value="1"/>
</dbReference>
<organism evidence="6">
    <name type="scientific">marine metagenome</name>
    <dbReference type="NCBI Taxonomy" id="408172"/>
    <lineage>
        <taxon>unclassified sequences</taxon>
        <taxon>metagenomes</taxon>
        <taxon>ecological metagenomes</taxon>
    </lineage>
</organism>
<name>A0A381VC34_9ZZZZ</name>
<dbReference type="InterPro" id="IPR029154">
    <property type="entry name" value="HIBADH-like_NADP-bd"/>
</dbReference>
<dbReference type="GO" id="GO:0050661">
    <property type="term" value="F:NADP binding"/>
    <property type="evidence" value="ECO:0007669"/>
    <property type="project" value="InterPro"/>
</dbReference>
<dbReference type="GO" id="GO:0051287">
    <property type="term" value="F:NAD binding"/>
    <property type="evidence" value="ECO:0007669"/>
    <property type="project" value="InterPro"/>
</dbReference>
<keyword evidence="2" id="KW-0560">Oxidoreductase</keyword>
<protein>
    <recommendedName>
        <fullName evidence="7">6-phosphogluconate dehydrogenase NADP-binding domain-containing protein</fullName>
    </recommendedName>
</protein>
<evidence type="ECO:0008006" key="7">
    <source>
        <dbReference type="Google" id="ProtNLM"/>
    </source>
</evidence>
<keyword evidence="3" id="KW-0520">NAD</keyword>
<feature type="domain" description="6-phosphogluconate dehydrogenase NADP-binding" evidence="4">
    <location>
        <begin position="5"/>
        <end position="160"/>
    </location>
</feature>
<evidence type="ECO:0000256" key="2">
    <source>
        <dbReference type="ARBA" id="ARBA00023002"/>
    </source>
</evidence>
<dbReference type="GO" id="GO:0016491">
    <property type="term" value="F:oxidoreductase activity"/>
    <property type="evidence" value="ECO:0007669"/>
    <property type="project" value="UniProtKB-KW"/>
</dbReference>
<dbReference type="Gene3D" id="1.10.1040.10">
    <property type="entry name" value="N-(1-d-carboxylethyl)-l-norvaline Dehydrogenase, domain 2"/>
    <property type="match status" value="1"/>
</dbReference>
<evidence type="ECO:0000313" key="6">
    <source>
        <dbReference type="EMBL" id="SVA37922.1"/>
    </source>
</evidence>
<feature type="domain" description="3-hydroxyisobutyrate dehydrogenase-like NAD-binding" evidence="5">
    <location>
        <begin position="163"/>
        <end position="282"/>
    </location>
</feature>
<gene>
    <name evidence="6" type="ORF">METZ01_LOCUS90776</name>
</gene>
<sequence length="289" mass="31673">MRKIKVGFVGLGLMGLPMAKNILKRKYPLIVWNRSTKNFKKIKKLGAKICRNLIDLPDKCQIIIMMLANDMVSIKISKVLNKNLKKGQILIDMSSTKKKTAVRIAKKVRASKAHFLDAPVSGGTAGAKSSKLAIMVGGEKKIFNKIKNLFRTMGKATYVGKTGSGQVAKLANQAIVGITIGAVSEALILSKAAGADPKAVREAIKTGFAGSPILENHGKRILENNFKPGGKCSTQLKDMNNIIETAKDYKVHLPLSEKIKKLYSQMIKEGKSNLDHSALYLLLKRLKKY</sequence>
<dbReference type="SUPFAM" id="SSF51735">
    <property type="entry name" value="NAD(P)-binding Rossmann-fold domains"/>
    <property type="match status" value="1"/>
</dbReference>
<accession>A0A381VC34</accession>
<evidence type="ECO:0000256" key="3">
    <source>
        <dbReference type="ARBA" id="ARBA00023027"/>
    </source>
</evidence>
<reference evidence="6" key="1">
    <citation type="submission" date="2018-05" db="EMBL/GenBank/DDBJ databases">
        <authorList>
            <person name="Lanie J.A."/>
            <person name="Ng W.-L."/>
            <person name="Kazmierczak K.M."/>
            <person name="Andrzejewski T.M."/>
            <person name="Davidsen T.M."/>
            <person name="Wayne K.J."/>
            <person name="Tettelin H."/>
            <person name="Glass J.I."/>
            <person name="Rusch D."/>
            <person name="Podicherti R."/>
            <person name="Tsui H.-C.T."/>
            <person name="Winkler M.E."/>
        </authorList>
    </citation>
    <scope>NUCLEOTIDE SEQUENCE</scope>
</reference>
<dbReference type="PROSITE" id="PS00895">
    <property type="entry name" value="3_HYDROXYISOBUT_DH"/>
    <property type="match status" value="1"/>
</dbReference>
<dbReference type="PANTHER" id="PTHR43060">
    <property type="entry name" value="3-HYDROXYISOBUTYRATE DEHYDROGENASE-LIKE 1, MITOCHONDRIAL-RELATED"/>
    <property type="match status" value="1"/>
</dbReference>
<dbReference type="InterPro" id="IPR002204">
    <property type="entry name" value="3-OH-isobutyrate_DH-rel_CS"/>
</dbReference>
<evidence type="ECO:0000256" key="1">
    <source>
        <dbReference type="ARBA" id="ARBA00009080"/>
    </source>
</evidence>
<dbReference type="AlphaFoldDB" id="A0A381VC34"/>
<dbReference type="PIRSF" id="PIRSF000103">
    <property type="entry name" value="HIBADH"/>
    <property type="match status" value="1"/>
</dbReference>
<dbReference type="InterPro" id="IPR015815">
    <property type="entry name" value="HIBADH-related"/>
</dbReference>
<dbReference type="Gene3D" id="3.40.50.720">
    <property type="entry name" value="NAD(P)-binding Rossmann-like Domain"/>
    <property type="match status" value="1"/>
</dbReference>
<dbReference type="PANTHER" id="PTHR43060:SF15">
    <property type="entry name" value="3-HYDROXYISOBUTYRATE DEHYDROGENASE-LIKE 1, MITOCHONDRIAL-RELATED"/>
    <property type="match status" value="1"/>
</dbReference>
<evidence type="ECO:0000259" key="4">
    <source>
        <dbReference type="Pfam" id="PF03446"/>
    </source>
</evidence>